<evidence type="ECO:0000313" key="12">
    <source>
        <dbReference type="Proteomes" id="UP000003250"/>
    </source>
</evidence>
<evidence type="ECO:0000256" key="9">
    <source>
        <dbReference type="RuleBase" id="RU369079"/>
    </source>
</evidence>
<dbReference type="PANTHER" id="PTHR35011">
    <property type="entry name" value="2,3-DIKETO-L-GULONATE TRAP TRANSPORTER SMALL PERMEASE PROTEIN YIAM"/>
    <property type="match status" value="1"/>
</dbReference>
<feature type="transmembrane region" description="Helical" evidence="9">
    <location>
        <begin position="83"/>
        <end position="107"/>
    </location>
</feature>
<dbReference type="OrthoDB" id="8116832at2"/>
<dbReference type="GO" id="GO:0015740">
    <property type="term" value="P:C4-dicarboxylate transport"/>
    <property type="evidence" value="ECO:0007669"/>
    <property type="project" value="TreeGrafter"/>
</dbReference>
<evidence type="ECO:0000256" key="7">
    <source>
        <dbReference type="ARBA" id="ARBA00023136"/>
    </source>
</evidence>
<gene>
    <name evidence="11" type="ORF">MAXJ12_33654</name>
</gene>
<comment type="function">
    <text evidence="9">Part of the tripartite ATP-independent periplasmic (TRAP) transport system.</text>
</comment>
<name>H0I2M5_9HYPH</name>
<dbReference type="InterPro" id="IPR055348">
    <property type="entry name" value="DctQ"/>
</dbReference>
<dbReference type="RefSeq" id="WP_008840282.1">
    <property type="nucleotide sequence ID" value="NZ_AHAM01000302.1"/>
</dbReference>
<evidence type="ECO:0000256" key="4">
    <source>
        <dbReference type="ARBA" id="ARBA00022519"/>
    </source>
</evidence>
<organism evidence="11 12">
    <name type="scientific">Mesorhizobium alhagi CCNWXJ12-2</name>
    <dbReference type="NCBI Taxonomy" id="1107882"/>
    <lineage>
        <taxon>Bacteria</taxon>
        <taxon>Pseudomonadati</taxon>
        <taxon>Pseudomonadota</taxon>
        <taxon>Alphaproteobacteria</taxon>
        <taxon>Hyphomicrobiales</taxon>
        <taxon>Phyllobacteriaceae</taxon>
        <taxon>Allomesorhizobium</taxon>
    </lineage>
</organism>
<sequence>MSWLDRILTTIGSVVPAALLGIVLVVVTANVIARTVLGVPFHTAHDLALVSFAGVVWFGVLGATINGQMFGVNFFVERLPGRLLLVARLLARIVVILIAIAVVYASWAQIETARFTKFLALGWPKWIVSAGLLVSMLLMIVVQMREAAALIAEHGSRKRAP</sequence>
<evidence type="ECO:0000256" key="1">
    <source>
        <dbReference type="ARBA" id="ARBA00004429"/>
    </source>
</evidence>
<dbReference type="AlphaFoldDB" id="H0I2M5"/>
<dbReference type="GO" id="GO:0022857">
    <property type="term" value="F:transmembrane transporter activity"/>
    <property type="evidence" value="ECO:0007669"/>
    <property type="project" value="UniProtKB-UniRule"/>
</dbReference>
<evidence type="ECO:0000256" key="5">
    <source>
        <dbReference type="ARBA" id="ARBA00022692"/>
    </source>
</evidence>
<evidence type="ECO:0000259" key="10">
    <source>
        <dbReference type="Pfam" id="PF04290"/>
    </source>
</evidence>
<keyword evidence="12" id="KW-1185">Reference proteome</keyword>
<accession>H0I2M5</accession>
<reference evidence="11 12" key="1">
    <citation type="journal article" date="2012" name="J. Bacteriol.">
        <title>Draft Genome Sequence of Mesorhizobium alhagi CCNWXJ12-2T, a Novel Salt-Resistant Species Isolated from the Desert of Northwestern China.</title>
        <authorList>
            <person name="Zhou M."/>
            <person name="Chen W."/>
            <person name="Chen H."/>
            <person name="Wei G."/>
        </authorList>
    </citation>
    <scope>NUCLEOTIDE SEQUENCE [LARGE SCALE GENOMIC DNA]</scope>
    <source>
        <strain evidence="11 12">CCNWXJ12-2</strain>
    </source>
</reference>
<feature type="transmembrane region" description="Helical" evidence="9">
    <location>
        <begin position="52"/>
        <end position="76"/>
    </location>
</feature>
<dbReference type="InterPro" id="IPR007387">
    <property type="entry name" value="TRAP_DctQ"/>
</dbReference>
<keyword evidence="7 9" id="KW-0472">Membrane</keyword>
<protein>
    <recommendedName>
        <fullName evidence="9">TRAP transporter small permease protein</fullName>
    </recommendedName>
</protein>
<dbReference type="EMBL" id="AHAM01000302">
    <property type="protein sequence ID" value="EHK52780.1"/>
    <property type="molecule type" value="Genomic_DNA"/>
</dbReference>
<keyword evidence="2 9" id="KW-0813">Transport</keyword>
<evidence type="ECO:0000256" key="8">
    <source>
        <dbReference type="ARBA" id="ARBA00038436"/>
    </source>
</evidence>
<evidence type="ECO:0000256" key="2">
    <source>
        <dbReference type="ARBA" id="ARBA00022448"/>
    </source>
</evidence>
<keyword evidence="3" id="KW-1003">Cell membrane</keyword>
<dbReference type="PATRIC" id="fig|1107882.3.peg.6501"/>
<keyword evidence="5 9" id="KW-0812">Transmembrane</keyword>
<dbReference type="Proteomes" id="UP000003250">
    <property type="component" value="Unassembled WGS sequence"/>
</dbReference>
<evidence type="ECO:0000256" key="3">
    <source>
        <dbReference type="ARBA" id="ARBA00022475"/>
    </source>
</evidence>
<feature type="transmembrane region" description="Helical" evidence="9">
    <location>
        <begin position="127"/>
        <end position="152"/>
    </location>
</feature>
<keyword evidence="6 9" id="KW-1133">Transmembrane helix</keyword>
<dbReference type="PANTHER" id="PTHR35011:SF2">
    <property type="entry name" value="2,3-DIKETO-L-GULONATE TRAP TRANSPORTER SMALL PERMEASE PROTEIN YIAM"/>
    <property type="match status" value="1"/>
</dbReference>
<comment type="subcellular location">
    <subcellularLocation>
        <location evidence="1 9">Cell inner membrane</location>
        <topology evidence="1 9">Multi-pass membrane protein</topology>
    </subcellularLocation>
</comment>
<comment type="subunit">
    <text evidence="9">The complex comprises the extracytoplasmic solute receptor protein and the two transmembrane proteins.</text>
</comment>
<evidence type="ECO:0000256" key="6">
    <source>
        <dbReference type="ARBA" id="ARBA00022989"/>
    </source>
</evidence>
<dbReference type="Pfam" id="PF04290">
    <property type="entry name" value="DctQ"/>
    <property type="match status" value="1"/>
</dbReference>
<evidence type="ECO:0000313" key="11">
    <source>
        <dbReference type="EMBL" id="EHK52780.1"/>
    </source>
</evidence>
<feature type="transmembrane region" description="Helical" evidence="9">
    <location>
        <begin position="7"/>
        <end position="32"/>
    </location>
</feature>
<dbReference type="GO" id="GO:0005886">
    <property type="term" value="C:plasma membrane"/>
    <property type="evidence" value="ECO:0007669"/>
    <property type="project" value="UniProtKB-SubCell"/>
</dbReference>
<comment type="similarity">
    <text evidence="8 9">Belongs to the TRAP transporter small permease family.</text>
</comment>
<proteinExistence type="inferred from homology"/>
<feature type="domain" description="Tripartite ATP-independent periplasmic transporters DctQ component" evidence="10">
    <location>
        <begin position="24"/>
        <end position="150"/>
    </location>
</feature>
<keyword evidence="4 9" id="KW-0997">Cell inner membrane</keyword>